<accession>A0A3A4ZDX9</accession>
<evidence type="ECO:0000256" key="2">
    <source>
        <dbReference type="ARBA" id="ARBA00022481"/>
    </source>
</evidence>
<evidence type="ECO:0000256" key="3">
    <source>
        <dbReference type="ARBA" id="ARBA00022692"/>
    </source>
</evidence>
<dbReference type="SUPFAM" id="SSF54523">
    <property type="entry name" value="Pili subunits"/>
    <property type="match status" value="1"/>
</dbReference>
<dbReference type="InterPro" id="IPR003343">
    <property type="entry name" value="Big_2"/>
</dbReference>
<dbReference type="GO" id="GO:0016020">
    <property type="term" value="C:membrane"/>
    <property type="evidence" value="ECO:0007669"/>
    <property type="project" value="UniProtKB-SubCell"/>
</dbReference>
<evidence type="ECO:0000256" key="6">
    <source>
        <dbReference type="SAM" id="Phobius"/>
    </source>
</evidence>
<feature type="domain" description="BIG2" evidence="7">
    <location>
        <begin position="242"/>
        <end position="326"/>
    </location>
</feature>
<dbReference type="NCBIfam" id="TIGR02532">
    <property type="entry name" value="IV_pilin_GFxxxE"/>
    <property type="match status" value="1"/>
</dbReference>
<comment type="subcellular location">
    <subcellularLocation>
        <location evidence="1">Membrane</location>
        <topology evidence="1">Single-pass membrane protein</topology>
    </subcellularLocation>
</comment>
<dbReference type="Proteomes" id="UP000265540">
    <property type="component" value="Unassembled WGS sequence"/>
</dbReference>
<dbReference type="InterPro" id="IPR012902">
    <property type="entry name" value="N_methyl_site"/>
</dbReference>
<dbReference type="EMBL" id="QZJF01000012">
    <property type="protein sequence ID" value="RJR27401.1"/>
    <property type="molecule type" value="Genomic_DNA"/>
</dbReference>
<dbReference type="AlphaFoldDB" id="A0A3A4ZDX9"/>
<organism evidence="8 9">
    <name type="scientific">candidate division WWE3 bacterium</name>
    <dbReference type="NCBI Taxonomy" id="2053526"/>
    <lineage>
        <taxon>Bacteria</taxon>
        <taxon>Katanobacteria</taxon>
    </lineage>
</organism>
<dbReference type="Gene3D" id="3.30.700.10">
    <property type="entry name" value="Glycoprotein, Type 4 Pilin"/>
    <property type="match status" value="1"/>
</dbReference>
<feature type="domain" description="BIG2" evidence="7">
    <location>
        <begin position="423"/>
        <end position="507"/>
    </location>
</feature>
<feature type="transmembrane region" description="Helical" evidence="6">
    <location>
        <begin position="12"/>
        <end position="37"/>
    </location>
</feature>
<dbReference type="InterPro" id="IPR045584">
    <property type="entry name" value="Pilin-like"/>
</dbReference>
<feature type="domain" description="BIG2" evidence="7">
    <location>
        <begin position="154"/>
        <end position="235"/>
    </location>
</feature>
<dbReference type="Pfam" id="PF07963">
    <property type="entry name" value="N_methyl"/>
    <property type="match status" value="1"/>
</dbReference>
<proteinExistence type="predicted"/>
<feature type="domain" description="BIG2" evidence="7">
    <location>
        <begin position="333"/>
        <end position="415"/>
    </location>
</feature>
<keyword evidence="3 6" id="KW-0812">Transmembrane</keyword>
<evidence type="ECO:0000313" key="8">
    <source>
        <dbReference type="EMBL" id="RJR27401.1"/>
    </source>
</evidence>
<dbReference type="PANTHER" id="PTHR30093">
    <property type="entry name" value="GENERAL SECRETION PATHWAY PROTEIN G"/>
    <property type="match status" value="1"/>
</dbReference>
<dbReference type="InterPro" id="IPR008964">
    <property type="entry name" value="Invasin/intimin_cell_adhesion"/>
</dbReference>
<evidence type="ECO:0000256" key="4">
    <source>
        <dbReference type="ARBA" id="ARBA00022989"/>
    </source>
</evidence>
<evidence type="ECO:0000256" key="1">
    <source>
        <dbReference type="ARBA" id="ARBA00004167"/>
    </source>
</evidence>
<dbReference type="SUPFAM" id="SSF49373">
    <property type="entry name" value="Invasin/intimin cell-adhesion fragments"/>
    <property type="match status" value="3"/>
</dbReference>
<name>A0A3A4ZDX9_UNCKA</name>
<keyword evidence="5 6" id="KW-0472">Membrane</keyword>
<dbReference type="Pfam" id="PF02368">
    <property type="entry name" value="Big_2"/>
    <property type="match status" value="3"/>
</dbReference>
<evidence type="ECO:0000313" key="9">
    <source>
        <dbReference type="Proteomes" id="UP000265540"/>
    </source>
</evidence>
<protein>
    <submittedName>
        <fullName evidence="8">Prepilin-type N-terminal cleavage/methylation domain-containing protein</fullName>
    </submittedName>
</protein>
<reference evidence="8 9" key="1">
    <citation type="journal article" date="2017" name="ISME J.">
        <title>Energy and carbon metabolisms in a deep terrestrial subsurface fluid microbial community.</title>
        <authorList>
            <person name="Momper L."/>
            <person name="Jungbluth S.P."/>
            <person name="Lee M.D."/>
            <person name="Amend J.P."/>
        </authorList>
    </citation>
    <scope>NUCLEOTIDE SEQUENCE [LARGE SCALE GENOMIC DNA]</scope>
    <source>
        <strain evidence="8">SURF_46</strain>
    </source>
</reference>
<evidence type="ECO:0000259" key="7">
    <source>
        <dbReference type="SMART" id="SM00635"/>
    </source>
</evidence>
<dbReference type="PANTHER" id="PTHR30093:SF44">
    <property type="entry name" value="TYPE II SECRETION SYSTEM CORE PROTEIN G"/>
    <property type="match status" value="1"/>
</dbReference>
<dbReference type="PROSITE" id="PS00409">
    <property type="entry name" value="PROKAR_NTER_METHYL"/>
    <property type="match status" value="1"/>
</dbReference>
<evidence type="ECO:0000256" key="5">
    <source>
        <dbReference type="ARBA" id="ARBA00023136"/>
    </source>
</evidence>
<sequence>MNRHINSKKNSIIERGFTLVEILLSVTVIGILAGVVITTINQQTQRERAADAVRLSQLEQANQAIEAFEAIEGYYPAESGGIPSDPNLDEYIVSWPTGVEYRVDPVNDAFAAYVQQSDQNFRKFSTAWDGAFHCDATNIDVIDVCVTPGGTAPSVVSLTATPSPISLQVGNTQQLTVTATYSDGATVNVASSASYTSSVSGVVTISSSGLITATGAGNTTVTASFSGLSATIPVAVTAVAPTVTSLSLAPTSTTLTVGSTQQYTATATYSDGSTSNVNSSATWTVLYISGTNVASVNSTGLVTAQNAGTASVRASFGGYNASASLTVNASSATMTGLTVSPTSATLDVGQRQQLTAVATYSDSSLRIVTNYASWTVQQLGNIVSVDSQGMVTALASGTARVFASYGGFSNSSIITVQSIVTPSITSLTVTPSSATIGIGEIVQLRALAVYSNGLTIDVTNQATWLAAPSRLGGAVNVRSDGTVQGVSPGLVTVTASYNNQFDTASIRVTTLVTQ</sequence>
<dbReference type="SMART" id="SM00635">
    <property type="entry name" value="BID_2"/>
    <property type="match status" value="4"/>
</dbReference>
<keyword evidence="2" id="KW-0488">Methylation</keyword>
<gene>
    <name evidence="8" type="ORF">C4561_02515</name>
</gene>
<dbReference type="Gene3D" id="2.60.40.1080">
    <property type="match status" value="4"/>
</dbReference>
<comment type="caution">
    <text evidence="8">The sequence shown here is derived from an EMBL/GenBank/DDBJ whole genome shotgun (WGS) entry which is preliminary data.</text>
</comment>
<keyword evidence="4 6" id="KW-1133">Transmembrane helix</keyword>